<comment type="caution">
    <text evidence="1">The sequence shown here is derived from an EMBL/GenBank/DDBJ whole genome shotgun (WGS) entry which is preliminary data.</text>
</comment>
<name>A0A9K3H6F4_HELAN</name>
<dbReference type="EMBL" id="MNCJ02000330">
    <property type="protein sequence ID" value="KAF5766674.1"/>
    <property type="molecule type" value="Genomic_DNA"/>
</dbReference>
<evidence type="ECO:0000313" key="1">
    <source>
        <dbReference type="EMBL" id="KAF5766674.1"/>
    </source>
</evidence>
<reference evidence="1" key="1">
    <citation type="journal article" date="2017" name="Nature">
        <title>The sunflower genome provides insights into oil metabolism, flowering and Asterid evolution.</title>
        <authorList>
            <person name="Badouin H."/>
            <person name="Gouzy J."/>
            <person name="Grassa C.J."/>
            <person name="Murat F."/>
            <person name="Staton S.E."/>
            <person name="Cottret L."/>
            <person name="Lelandais-Briere C."/>
            <person name="Owens G.L."/>
            <person name="Carrere S."/>
            <person name="Mayjonade B."/>
            <person name="Legrand L."/>
            <person name="Gill N."/>
            <person name="Kane N.C."/>
            <person name="Bowers J.E."/>
            <person name="Hubner S."/>
            <person name="Bellec A."/>
            <person name="Berard A."/>
            <person name="Berges H."/>
            <person name="Blanchet N."/>
            <person name="Boniface M.C."/>
            <person name="Brunel D."/>
            <person name="Catrice O."/>
            <person name="Chaidir N."/>
            <person name="Claudel C."/>
            <person name="Donnadieu C."/>
            <person name="Faraut T."/>
            <person name="Fievet G."/>
            <person name="Helmstetter N."/>
            <person name="King M."/>
            <person name="Knapp S.J."/>
            <person name="Lai Z."/>
            <person name="Le Paslier M.C."/>
            <person name="Lippi Y."/>
            <person name="Lorenzon L."/>
            <person name="Mandel J.R."/>
            <person name="Marage G."/>
            <person name="Marchand G."/>
            <person name="Marquand E."/>
            <person name="Bret-Mestries E."/>
            <person name="Morien E."/>
            <person name="Nambeesan S."/>
            <person name="Nguyen T."/>
            <person name="Pegot-Espagnet P."/>
            <person name="Pouilly N."/>
            <person name="Raftis F."/>
            <person name="Sallet E."/>
            <person name="Schiex T."/>
            <person name="Thomas J."/>
            <person name="Vandecasteele C."/>
            <person name="Vares D."/>
            <person name="Vear F."/>
            <person name="Vautrin S."/>
            <person name="Crespi M."/>
            <person name="Mangin B."/>
            <person name="Burke J.M."/>
            <person name="Salse J."/>
            <person name="Munos S."/>
            <person name="Vincourt P."/>
            <person name="Rieseberg L.H."/>
            <person name="Langlade N.B."/>
        </authorList>
    </citation>
    <scope>NUCLEOTIDE SEQUENCE</scope>
    <source>
        <tissue evidence="1">Leaves</tissue>
    </source>
</reference>
<proteinExistence type="predicted"/>
<keyword evidence="2" id="KW-1185">Reference proteome</keyword>
<dbReference type="Proteomes" id="UP000215914">
    <property type="component" value="Unassembled WGS sequence"/>
</dbReference>
<dbReference type="AlphaFoldDB" id="A0A9K3H6F4"/>
<dbReference type="Gramene" id="mRNA:HanXRQr2_Chr15g0718181">
    <property type="protein sequence ID" value="mRNA:HanXRQr2_Chr15g0718181"/>
    <property type="gene ID" value="HanXRQr2_Chr15g0718181"/>
</dbReference>
<protein>
    <submittedName>
        <fullName evidence="1">Uncharacterized protein</fullName>
    </submittedName>
</protein>
<reference evidence="1" key="2">
    <citation type="submission" date="2020-06" db="EMBL/GenBank/DDBJ databases">
        <title>Helianthus annuus Genome sequencing and assembly Release 2.</title>
        <authorList>
            <person name="Gouzy J."/>
            <person name="Langlade N."/>
            <person name="Munos S."/>
        </authorList>
    </citation>
    <scope>NUCLEOTIDE SEQUENCE</scope>
    <source>
        <tissue evidence="1">Leaves</tissue>
    </source>
</reference>
<gene>
    <name evidence="1" type="ORF">HanXRQr2_Chr15g0718181</name>
</gene>
<accession>A0A9K3H6F4</accession>
<organism evidence="1 2">
    <name type="scientific">Helianthus annuus</name>
    <name type="common">Common sunflower</name>
    <dbReference type="NCBI Taxonomy" id="4232"/>
    <lineage>
        <taxon>Eukaryota</taxon>
        <taxon>Viridiplantae</taxon>
        <taxon>Streptophyta</taxon>
        <taxon>Embryophyta</taxon>
        <taxon>Tracheophyta</taxon>
        <taxon>Spermatophyta</taxon>
        <taxon>Magnoliopsida</taxon>
        <taxon>eudicotyledons</taxon>
        <taxon>Gunneridae</taxon>
        <taxon>Pentapetalae</taxon>
        <taxon>asterids</taxon>
        <taxon>campanulids</taxon>
        <taxon>Asterales</taxon>
        <taxon>Asteraceae</taxon>
        <taxon>Asteroideae</taxon>
        <taxon>Heliantheae alliance</taxon>
        <taxon>Heliantheae</taxon>
        <taxon>Helianthus</taxon>
    </lineage>
</organism>
<sequence length="51" mass="5930">MLRVMTKSLHCCFTLVSNIKLESFIDLIFDFSVPGYGNFYLLITLFTSRCM</sequence>
<evidence type="ECO:0000313" key="2">
    <source>
        <dbReference type="Proteomes" id="UP000215914"/>
    </source>
</evidence>